<dbReference type="EMBL" id="CAJHJT010000001">
    <property type="protein sequence ID" value="CAD6996012.1"/>
    <property type="molecule type" value="Genomic_DNA"/>
</dbReference>
<dbReference type="AlphaFoldDB" id="A0A811U9R9"/>
<keyword evidence="2" id="KW-1185">Reference proteome</keyword>
<comment type="caution">
    <text evidence="1">The sequence shown here is derived from an EMBL/GenBank/DDBJ whole genome shotgun (WGS) entry which is preliminary data.</text>
</comment>
<dbReference type="Proteomes" id="UP000606786">
    <property type="component" value="Unassembled WGS sequence"/>
</dbReference>
<accession>A0A811U9R9</accession>
<protein>
    <submittedName>
        <fullName evidence="1">(Mediterranean fruit fly) hypothetical protein</fullName>
    </submittedName>
</protein>
<gene>
    <name evidence="1" type="ORF">CCAP1982_LOCUS4718</name>
</gene>
<name>A0A811U9R9_CERCA</name>
<evidence type="ECO:0000313" key="2">
    <source>
        <dbReference type="Proteomes" id="UP000606786"/>
    </source>
</evidence>
<proteinExistence type="predicted"/>
<evidence type="ECO:0000313" key="1">
    <source>
        <dbReference type="EMBL" id="CAD6996012.1"/>
    </source>
</evidence>
<sequence length="108" mass="11948">MRVYTTLPPMVAPQHSSRCTHTLTLLTNTSTIVTIRCLRRCNSDNNSNNNSVRKKKQLVGNMAETNLCLSTVSSSSVRVKSGSKDEEATWERQEEVRNKCGFGGKVAS</sequence>
<organism evidence="1 2">
    <name type="scientific">Ceratitis capitata</name>
    <name type="common">Mediterranean fruit fly</name>
    <name type="synonym">Tephritis capitata</name>
    <dbReference type="NCBI Taxonomy" id="7213"/>
    <lineage>
        <taxon>Eukaryota</taxon>
        <taxon>Metazoa</taxon>
        <taxon>Ecdysozoa</taxon>
        <taxon>Arthropoda</taxon>
        <taxon>Hexapoda</taxon>
        <taxon>Insecta</taxon>
        <taxon>Pterygota</taxon>
        <taxon>Neoptera</taxon>
        <taxon>Endopterygota</taxon>
        <taxon>Diptera</taxon>
        <taxon>Brachycera</taxon>
        <taxon>Muscomorpha</taxon>
        <taxon>Tephritoidea</taxon>
        <taxon>Tephritidae</taxon>
        <taxon>Ceratitis</taxon>
        <taxon>Ceratitis</taxon>
    </lineage>
</organism>
<reference evidence="1" key="1">
    <citation type="submission" date="2020-11" db="EMBL/GenBank/DDBJ databases">
        <authorList>
            <person name="Whitehead M."/>
        </authorList>
    </citation>
    <scope>NUCLEOTIDE SEQUENCE</scope>
    <source>
        <strain evidence="1">EGII</strain>
    </source>
</reference>